<dbReference type="SUPFAM" id="SSF53187">
    <property type="entry name" value="Zn-dependent exopeptidases"/>
    <property type="match status" value="1"/>
</dbReference>
<keyword evidence="3" id="KW-1185">Reference proteome</keyword>
<protein>
    <submittedName>
        <fullName evidence="2">Hippurate hydrolase</fullName>
        <ecNumber evidence="2">3.5.1.32</ecNumber>
    </submittedName>
</protein>
<dbReference type="SUPFAM" id="SSF55031">
    <property type="entry name" value="Bacterial exopeptidase dimerisation domain"/>
    <property type="match status" value="1"/>
</dbReference>
<dbReference type="CDD" id="cd03886">
    <property type="entry name" value="M20_Acy1"/>
    <property type="match status" value="1"/>
</dbReference>
<evidence type="ECO:0000313" key="3">
    <source>
        <dbReference type="Proteomes" id="UP001185069"/>
    </source>
</evidence>
<dbReference type="PANTHER" id="PTHR11014:SF63">
    <property type="entry name" value="METALLOPEPTIDASE, PUTATIVE (AFU_ORTHOLOGUE AFUA_6G09600)-RELATED"/>
    <property type="match status" value="1"/>
</dbReference>
<dbReference type="InterPro" id="IPR036264">
    <property type="entry name" value="Bact_exopeptidase_dim_dom"/>
</dbReference>
<gene>
    <name evidence="2" type="ORF">JOE69_002209</name>
</gene>
<dbReference type="GO" id="GO:0047980">
    <property type="term" value="F:hippurate hydrolase activity"/>
    <property type="evidence" value="ECO:0007669"/>
    <property type="project" value="UniProtKB-EC"/>
</dbReference>
<dbReference type="EMBL" id="JAVDQF010000001">
    <property type="protein sequence ID" value="MDR6269971.1"/>
    <property type="molecule type" value="Genomic_DNA"/>
</dbReference>
<dbReference type="PANTHER" id="PTHR11014">
    <property type="entry name" value="PEPTIDASE M20 FAMILY MEMBER"/>
    <property type="match status" value="1"/>
</dbReference>
<dbReference type="PIRSF" id="PIRSF005962">
    <property type="entry name" value="Pept_M20D_amidohydro"/>
    <property type="match status" value="1"/>
</dbReference>
<name>A0ABU1JDL1_9MICC</name>
<organism evidence="2 3">
    <name type="scientific">Arthrobacter russicus</name>
    <dbReference type="NCBI Taxonomy" id="172040"/>
    <lineage>
        <taxon>Bacteria</taxon>
        <taxon>Bacillati</taxon>
        <taxon>Actinomycetota</taxon>
        <taxon>Actinomycetes</taxon>
        <taxon>Micrococcales</taxon>
        <taxon>Micrococcaceae</taxon>
        <taxon>Arthrobacter</taxon>
    </lineage>
</organism>
<dbReference type="Gene3D" id="3.30.70.360">
    <property type="match status" value="1"/>
</dbReference>
<dbReference type="InterPro" id="IPR017439">
    <property type="entry name" value="Amidohydrolase"/>
</dbReference>
<evidence type="ECO:0000259" key="1">
    <source>
        <dbReference type="Pfam" id="PF07687"/>
    </source>
</evidence>
<dbReference type="NCBIfam" id="TIGR01891">
    <property type="entry name" value="amidohydrolases"/>
    <property type="match status" value="1"/>
</dbReference>
<dbReference type="InterPro" id="IPR011650">
    <property type="entry name" value="Peptidase_M20_dimer"/>
</dbReference>
<dbReference type="RefSeq" id="WP_309798706.1">
    <property type="nucleotide sequence ID" value="NZ_BAAAHY010000005.1"/>
</dbReference>
<dbReference type="EC" id="3.5.1.32" evidence="2"/>
<sequence>MVALRRELHQNPEVGLNLPQTRRRVLAALEPLGLEIRTSNETSSFTAVLRGRGTPVGERQVVLLRADMDALPITELVDVPYKSTNGAMHACGHDLHTAWLVGVAKILSDLRGELAGDVVFMFQAGEESLGGARLMVEDGLLDVAGSRVNAAFGLHALTTVAPRGVVTGKPQTILSGSAILRAKFTGLGGHGATPYLSIDPIPPLSTGILALQSMVTRRFNIFDPVVVTVGQVRAGSAPNVIPDSAEFAATVRTFSAENRQKIEELSVPLLQKIAEANGLTSEVTFTPGYPETVNNATEFALVQTVAGELFGSDRFTLLQNPLANSDDIAYVLQQVPGAFVFMGASTSDDPSTAEPNHSPRAEFDDSVLPDAAALLAELAFRRAA</sequence>
<accession>A0ABU1JDL1</accession>
<dbReference type="Pfam" id="PF01546">
    <property type="entry name" value="Peptidase_M20"/>
    <property type="match status" value="1"/>
</dbReference>
<dbReference type="Gene3D" id="3.40.630.10">
    <property type="entry name" value="Zn peptidases"/>
    <property type="match status" value="1"/>
</dbReference>
<keyword evidence="2" id="KW-0378">Hydrolase</keyword>
<comment type="caution">
    <text evidence="2">The sequence shown here is derived from an EMBL/GenBank/DDBJ whole genome shotgun (WGS) entry which is preliminary data.</text>
</comment>
<reference evidence="2 3" key="1">
    <citation type="submission" date="2023-07" db="EMBL/GenBank/DDBJ databases">
        <title>Sequencing the genomes of 1000 actinobacteria strains.</title>
        <authorList>
            <person name="Klenk H.-P."/>
        </authorList>
    </citation>
    <scope>NUCLEOTIDE SEQUENCE [LARGE SCALE GENOMIC DNA]</scope>
    <source>
        <strain evidence="2 3">DSM 14555</strain>
    </source>
</reference>
<dbReference type="Proteomes" id="UP001185069">
    <property type="component" value="Unassembled WGS sequence"/>
</dbReference>
<dbReference type="Pfam" id="PF07687">
    <property type="entry name" value="M20_dimer"/>
    <property type="match status" value="1"/>
</dbReference>
<feature type="domain" description="Peptidase M20 dimerisation" evidence="1">
    <location>
        <begin position="175"/>
        <end position="272"/>
    </location>
</feature>
<evidence type="ECO:0000313" key="2">
    <source>
        <dbReference type="EMBL" id="MDR6269971.1"/>
    </source>
</evidence>
<dbReference type="InterPro" id="IPR002933">
    <property type="entry name" value="Peptidase_M20"/>
</dbReference>
<proteinExistence type="predicted"/>